<gene>
    <name evidence="2" type="ORF">SAMN04488011_104220</name>
</gene>
<evidence type="ECO:0000259" key="1">
    <source>
        <dbReference type="SMART" id="SM00966"/>
    </source>
</evidence>
<dbReference type="NCBIfam" id="TIGR02609">
    <property type="entry name" value="doc_partner"/>
    <property type="match status" value="1"/>
</dbReference>
<sequence>MFETKIRKVGNSCVLTLSKEALAVLDAAEGDTVYLVRTDDGSLALRRHEDDFADAMDALEVGARRYDKAMDALA</sequence>
<dbReference type="InterPro" id="IPR037914">
    <property type="entry name" value="SpoVT-AbrB_sf"/>
</dbReference>
<name>A0A1H8GVJ9_9RHOB</name>
<dbReference type="Proteomes" id="UP000199372">
    <property type="component" value="Unassembled WGS sequence"/>
</dbReference>
<evidence type="ECO:0000313" key="3">
    <source>
        <dbReference type="Proteomes" id="UP000199372"/>
    </source>
</evidence>
<keyword evidence="3" id="KW-1185">Reference proteome</keyword>
<protein>
    <submittedName>
        <fullName evidence="2">Putative addiction module antidote</fullName>
    </submittedName>
</protein>
<dbReference type="SUPFAM" id="SSF89447">
    <property type="entry name" value="AbrB/MazE/MraZ-like"/>
    <property type="match status" value="1"/>
</dbReference>
<organism evidence="2 3">
    <name type="scientific">Palleronia pelagia</name>
    <dbReference type="NCBI Taxonomy" id="387096"/>
    <lineage>
        <taxon>Bacteria</taxon>
        <taxon>Pseudomonadati</taxon>
        <taxon>Pseudomonadota</taxon>
        <taxon>Alphaproteobacteria</taxon>
        <taxon>Rhodobacterales</taxon>
        <taxon>Roseobacteraceae</taxon>
        <taxon>Palleronia</taxon>
    </lineage>
</organism>
<dbReference type="SMART" id="SM00966">
    <property type="entry name" value="SpoVT_AbrB"/>
    <property type="match status" value="1"/>
</dbReference>
<dbReference type="EMBL" id="FOCM01000004">
    <property type="protein sequence ID" value="SEN47895.1"/>
    <property type="molecule type" value="Genomic_DNA"/>
</dbReference>
<feature type="domain" description="SpoVT-AbrB" evidence="1">
    <location>
        <begin position="7"/>
        <end position="53"/>
    </location>
</feature>
<dbReference type="OrthoDB" id="5459182at2"/>
<dbReference type="InterPro" id="IPR013432">
    <property type="entry name" value="Doc_partner"/>
</dbReference>
<reference evidence="3" key="1">
    <citation type="submission" date="2016-10" db="EMBL/GenBank/DDBJ databases">
        <authorList>
            <person name="Varghese N."/>
            <person name="Submissions S."/>
        </authorList>
    </citation>
    <scope>NUCLEOTIDE SEQUENCE [LARGE SCALE GENOMIC DNA]</scope>
    <source>
        <strain evidence="3">DSM 26893</strain>
    </source>
</reference>
<dbReference type="GO" id="GO:0003677">
    <property type="term" value="F:DNA binding"/>
    <property type="evidence" value="ECO:0007669"/>
    <property type="project" value="InterPro"/>
</dbReference>
<dbReference type="Gene3D" id="2.10.260.10">
    <property type="match status" value="1"/>
</dbReference>
<dbReference type="InterPro" id="IPR007159">
    <property type="entry name" value="SpoVT-AbrB_dom"/>
</dbReference>
<evidence type="ECO:0000313" key="2">
    <source>
        <dbReference type="EMBL" id="SEN47895.1"/>
    </source>
</evidence>
<accession>A0A1H8GVJ9</accession>
<dbReference type="RefSeq" id="WP_073128296.1">
    <property type="nucleotide sequence ID" value="NZ_FOCM01000004.1"/>
</dbReference>
<dbReference type="AlphaFoldDB" id="A0A1H8GVJ9"/>
<proteinExistence type="predicted"/>